<sequence>MYISVFYEHILEAAAQENLSVEEVLKIVKSSQIDGVELDYGRLLDKEGEGERIYRQLASEGLAVNGVYGFFDFGKKADYLPGAAFIDQAVGIGAKSVLIIPGFIEEGLEKERAEKEIQNMMAVVRELAAIGREKGITVAMEDFDDIKAPFATAGQLLAFLKQVPGLTCAFDTGNFLYSEEDVIQAFELLAPYIGIVHCKDRSLTPKRGEEPKLTVKGRAMYSSPVGFGDIPMKQLISLVKENAGKQNRGDMTFIIEHFGSRHQLEDMQKSAAWLLAQ</sequence>
<dbReference type="Gene3D" id="3.20.20.150">
    <property type="entry name" value="Divalent-metal-dependent TIM barrel enzymes"/>
    <property type="match status" value="1"/>
</dbReference>
<evidence type="ECO:0000259" key="1">
    <source>
        <dbReference type="Pfam" id="PF01261"/>
    </source>
</evidence>
<dbReference type="Pfam" id="PF01261">
    <property type="entry name" value="AP_endonuc_2"/>
    <property type="match status" value="1"/>
</dbReference>
<dbReference type="Proteomes" id="UP000184386">
    <property type="component" value="Unassembled WGS sequence"/>
</dbReference>
<proteinExistence type="predicted"/>
<feature type="domain" description="Xylose isomerase-like TIM barrel" evidence="1">
    <location>
        <begin position="33"/>
        <end position="275"/>
    </location>
</feature>
<reference evidence="2 3" key="1">
    <citation type="submission" date="2016-11" db="EMBL/GenBank/DDBJ databases">
        <authorList>
            <person name="Jaros S."/>
            <person name="Januszkiewicz K."/>
            <person name="Wedrychowicz H."/>
        </authorList>
    </citation>
    <scope>NUCLEOTIDE SEQUENCE [LARGE SCALE GENOMIC DNA]</scope>
    <source>
        <strain evidence="2 3">DSM 15929</strain>
    </source>
</reference>
<dbReference type="STRING" id="1121322.SAMN02745136_00646"/>
<name>A0A1M6L0F6_9FIRM</name>
<dbReference type="RefSeq" id="WP_073272806.1">
    <property type="nucleotide sequence ID" value="NZ_FRAC01000006.1"/>
</dbReference>
<dbReference type="InterPro" id="IPR050312">
    <property type="entry name" value="IolE/XylAMocC-like"/>
</dbReference>
<gene>
    <name evidence="2" type="ORF">SAMN02745136_00646</name>
</gene>
<dbReference type="InterPro" id="IPR036237">
    <property type="entry name" value="Xyl_isomerase-like_sf"/>
</dbReference>
<dbReference type="SUPFAM" id="SSF51658">
    <property type="entry name" value="Xylose isomerase-like"/>
    <property type="match status" value="1"/>
</dbReference>
<dbReference type="EMBL" id="FRAC01000006">
    <property type="protein sequence ID" value="SHJ64616.1"/>
    <property type="molecule type" value="Genomic_DNA"/>
</dbReference>
<dbReference type="OrthoDB" id="256906at2"/>
<dbReference type="InterPro" id="IPR013022">
    <property type="entry name" value="Xyl_isomerase-like_TIM-brl"/>
</dbReference>
<accession>A0A1M6L0F6</accession>
<evidence type="ECO:0000313" key="3">
    <source>
        <dbReference type="Proteomes" id="UP000184386"/>
    </source>
</evidence>
<dbReference type="AlphaFoldDB" id="A0A1M6L0F6"/>
<organism evidence="2 3">
    <name type="scientific">Anaerocolumna jejuensis DSM 15929</name>
    <dbReference type="NCBI Taxonomy" id="1121322"/>
    <lineage>
        <taxon>Bacteria</taxon>
        <taxon>Bacillati</taxon>
        <taxon>Bacillota</taxon>
        <taxon>Clostridia</taxon>
        <taxon>Lachnospirales</taxon>
        <taxon>Lachnospiraceae</taxon>
        <taxon>Anaerocolumna</taxon>
    </lineage>
</organism>
<protein>
    <submittedName>
        <fullName evidence="2">Inosose dehydratase</fullName>
    </submittedName>
</protein>
<keyword evidence="3" id="KW-1185">Reference proteome</keyword>
<dbReference type="PANTHER" id="PTHR12110">
    <property type="entry name" value="HYDROXYPYRUVATE ISOMERASE"/>
    <property type="match status" value="1"/>
</dbReference>
<dbReference type="PANTHER" id="PTHR12110:SF53">
    <property type="entry name" value="BLR5974 PROTEIN"/>
    <property type="match status" value="1"/>
</dbReference>
<evidence type="ECO:0000313" key="2">
    <source>
        <dbReference type="EMBL" id="SHJ64616.1"/>
    </source>
</evidence>